<accession>A0A7T0PGN7</accession>
<dbReference type="GO" id="GO:0097367">
    <property type="term" value="F:carbohydrate derivative binding"/>
    <property type="evidence" value="ECO:0007669"/>
    <property type="project" value="InterPro"/>
</dbReference>
<dbReference type="GO" id="GO:1901135">
    <property type="term" value="P:carbohydrate derivative metabolic process"/>
    <property type="evidence" value="ECO:0007669"/>
    <property type="project" value="InterPro"/>
</dbReference>
<dbReference type="AlphaFoldDB" id="A0A7T0PGN7"/>
<organism evidence="1 2">
    <name type="scientific">Corynebacterium qintianiae</name>
    <dbReference type="NCBI Taxonomy" id="2709392"/>
    <lineage>
        <taxon>Bacteria</taxon>
        <taxon>Bacillati</taxon>
        <taxon>Actinomycetota</taxon>
        <taxon>Actinomycetes</taxon>
        <taxon>Mycobacteriales</taxon>
        <taxon>Corynebacteriaceae</taxon>
        <taxon>Corynebacterium</taxon>
    </lineage>
</organism>
<gene>
    <name evidence="1" type="ORF">G7Y29_02500</name>
</gene>
<sequence>MGGMDDRLYYEGAGSYDTEAVRFFDTAHEGAQLRAVAQAVDRFEGLRGVQARSVVVVGVDNASRAMARAVADLRAPLRLPVVVASVLPGYVGPLDVVVVVGDAADSEDASRALITAAARGAETVLAGPGTGPLIDDAPDATLVIPALPTAVGASPLRAFGTVAAVVDAFVEPGEVIRQRLETVAGEVDHELETLSPERDESVNAARQLRAFVAGARVIHTGFERCGLAVAQSAAQLWSAKGIPSGFVERDELTAATQESTAASVSDIFHDPFIDGGLRPEPIKTVVWNHDGPVMANSRAEGCEPSASGEDGTVARLLVRALAATVMNDPLS</sequence>
<evidence type="ECO:0000313" key="1">
    <source>
        <dbReference type="EMBL" id="QPK84237.1"/>
    </source>
</evidence>
<dbReference type="Proteomes" id="UP000594586">
    <property type="component" value="Chromosome"/>
</dbReference>
<dbReference type="EMBL" id="CP064955">
    <property type="protein sequence ID" value="QPK84237.1"/>
    <property type="molecule type" value="Genomic_DNA"/>
</dbReference>
<protein>
    <submittedName>
        <fullName evidence="1">Uncharacterized protein</fullName>
    </submittedName>
</protein>
<name>A0A7T0PGN7_9CORY</name>
<dbReference type="InterPro" id="IPR046348">
    <property type="entry name" value="SIS_dom_sf"/>
</dbReference>
<evidence type="ECO:0000313" key="2">
    <source>
        <dbReference type="Proteomes" id="UP000594586"/>
    </source>
</evidence>
<reference evidence="1 2" key="1">
    <citation type="submission" date="2020-11" db="EMBL/GenBank/DDBJ databases">
        <title>Corynebacterium sp. MC1420.</title>
        <authorList>
            <person name="Zhou J."/>
        </authorList>
    </citation>
    <scope>NUCLEOTIDE SEQUENCE [LARGE SCALE GENOMIC DNA]</scope>
    <source>
        <strain evidence="1 2">MC1420</strain>
    </source>
</reference>
<proteinExistence type="predicted"/>
<dbReference type="SUPFAM" id="SSF53697">
    <property type="entry name" value="SIS domain"/>
    <property type="match status" value="1"/>
</dbReference>
<dbReference type="KEGG" id="cqn:G7Y29_02500"/>
<keyword evidence="2" id="KW-1185">Reference proteome</keyword>